<keyword evidence="1" id="KW-1133">Transmembrane helix</keyword>
<evidence type="ECO:0000313" key="3">
    <source>
        <dbReference type="Proteomes" id="UP001525379"/>
    </source>
</evidence>
<feature type="transmembrane region" description="Helical" evidence="1">
    <location>
        <begin position="33"/>
        <end position="53"/>
    </location>
</feature>
<dbReference type="EMBL" id="JALXSQ010000018">
    <property type="protein sequence ID" value="MCT2042848.1"/>
    <property type="molecule type" value="Genomic_DNA"/>
</dbReference>
<dbReference type="RefSeq" id="WP_066082274.1">
    <property type="nucleotide sequence ID" value="NZ_JAFDPW010000001.1"/>
</dbReference>
<comment type="caution">
    <text evidence="2">The sequence shown here is derived from an EMBL/GenBank/DDBJ whole genome shotgun (WGS) entry which is preliminary data.</text>
</comment>
<gene>
    <name evidence="2" type="ORF">M3D15_05805</name>
</gene>
<protein>
    <submittedName>
        <fullName evidence="2">Uncharacterized protein</fullName>
    </submittedName>
</protein>
<keyword evidence="3" id="KW-1185">Reference proteome</keyword>
<evidence type="ECO:0000313" key="2">
    <source>
        <dbReference type="EMBL" id="MCT2042848.1"/>
    </source>
</evidence>
<accession>A0ABT2HX06</accession>
<keyword evidence="1" id="KW-0472">Membrane</keyword>
<keyword evidence="1" id="KW-0812">Transmembrane</keyword>
<name>A0ABT2HX06_9MICO</name>
<reference evidence="2 3" key="1">
    <citation type="submission" date="2022-04" db="EMBL/GenBank/DDBJ databases">
        <title>Human microbiome associated bacterial genomes.</title>
        <authorList>
            <person name="Sandstrom S."/>
            <person name="Salamzade R."/>
            <person name="Kalan L.R."/>
        </authorList>
    </citation>
    <scope>NUCLEOTIDE SEQUENCE [LARGE SCALE GENOMIC DNA]</scope>
    <source>
        <strain evidence="3">p3-SID1799</strain>
    </source>
</reference>
<sequence length="59" mass="6602">MSFLLTALCAAIFVAGLWCYGLAFQIDNDMLQLLTFVAGMFLNAIAFFIPWQLTGHSRK</sequence>
<proteinExistence type="predicted"/>
<organism evidence="2 3">
    <name type="scientific">Pseudoclavibacter albus</name>
    <dbReference type="NCBI Taxonomy" id="272241"/>
    <lineage>
        <taxon>Bacteria</taxon>
        <taxon>Bacillati</taxon>
        <taxon>Actinomycetota</taxon>
        <taxon>Actinomycetes</taxon>
        <taxon>Micrococcales</taxon>
        <taxon>Microbacteriaceae</taxon>
        <taxon>Pseudoclavibacter</taxon>
    </lineage>
</organism>
<dbReference type="Proteomes" id="UP001525379">
    <property type="component" value="Unassembled WGS sequence"/>
</dbReference>
<evidence type="ECO:0000256" key="1">
    <source>
        <dbReference type="SAM" id="Phobius"/>
    </source>
</evidence>